<proteinExistence type="predicted"/>
<dbReference type="RefSeq" id="WP_057788122.1">
    <property type="nucleotide sequence ID" value="NZ_JQCD01000024.1"/>
</dbReference>
<organism evidence="1 2">
    <name type="scientific">Weissella minor</name>
    <dbReference type="NCBI Taxonomy" id="1620"/>
    <lineage>
        <taxon>Bacteria</taxon>
        <taxon>Bacillati</taxon>
        <taxon>Bacillota</taxon>
        <taxon>Bacilli</taxon>
        <taxon>Lactobacillales</taxon>
        <taxon>Lactobacillaceae</taxon>
        <taxon>Weissella</taxon>
    </lineage>
</organism>
<sequence>MKIFILIATLIVILVLLTIFRRTGRRLTERQIISSQQAVNAAMNAALHELDASLGVKTSDKQFRSTLVANIWGHEVMAFEFSIPIERAVNRDILRKQLNDDLIAYTRANGMKSFDADEPAMLITDLWFDNKQPLVHIDVAHICNAETLSYLHDLRCLNQLD</sequence>
<evidence type="ECO:0000313" key="2">
    <source>
        <dbReference type="Proteomes" id="UP000051673"/>
    </source>
</evidence>
<dbReference type="Proteomes" id="UP000051673">
    <property type="component" value="Unassembled WGS sequence"/>
</dbReference>
<dbReference type="EMBL" id="JQCD01000024">
    <property type="protein sequence ID" value="KRN77135.1"/>
    <property type="molecule type" value="Genomic_DNA"/>
</dbReference>
<name>A0A0R2JIL1_9LACO</name>
<accession>A0A0R2JIL1</accession>
<protein>
    <submittedName>
        <fullName evidence="1">Uncharacterized protein</fullName>
    </submittedName>
</protein>
<dbReference type="STRING" id="1620.IV67_GL000655"/>
<reference evidence="1 2" key="1">
    <citation type="journal article" date="2015" name="Genome Announc.">
        <title>Expanding the biotechnology potential of lactobacilli through comparative genomics of 213 strains and associated genera.</title>
        <authorList>
            <person name="Sun Z."/>
            <person name="Harris H.M."/>
            <person name="McCann A."/>
            <person name="Guo C."/>
            <person name="Argimon S."/>
            <person name="Zhang W."/>
            <person name="Yang X."/>
            <person name="Jeffery I.B."/>
            <person name="Cooney J.C."/>
            <person name="Kagawa T.F."/>
            <person name="Liu W."/>
            <person name="Song Y."/>
            <person name="Salvetti E."/>
            <person name="Wrobel A."/>
            <person name="Rasinkangas P."/>
            <person name="Parkhill J."/>
            <person name="Rea M.C."/>
            <person name="O'Sullivan O."/>
            <person name="Ritari J."/>
            <person name="Douillard F.P."/>
            <person name="Paul Ross R."/>
            <person name="Yang R."/>
            <person name="Briner A.E."/>
            <person name="Felis G.E."/>
            <person name="de Vos W.M."/>
            <person name="Barrangou R."/>
            <person name="Klaenhammer T.R."/>
            <person name="Caufield P.W."/>
            <person name="Cui Y."/>
            <person name="Zhang H."/>
            <person name="O'Toole P.W."/>
        </authorList>
    </citation>
    <scope>NUCLEOTIDE SEQUENCE [LARGE SCALE GENOMIC DNA]</scope>
    <source>
        <strain evidence="1 2">DSM 20014</strain>
    </source>
</reference>
<keyword evidence="2" id="KW-1185">Reference proteome</keyword>
<dbReference type="PATRIC" id="fig|1620.3.peg.663"/>
<dbReference type="OrthoDB" id="2146119at2"/>
<gene>
    <name evidence="1" type="ORF">IV67_GL000655</name>
</gene>
<evidence type="ECO:0000313" key="1">
    <source>
        <dbReference type="EMBL" id="KRN77135.1"/>
    </source>
</evidence>
<dbReference type="AlphaFoldDB" id="A0A0R2JIL1"/>
<comment type="caution">
    <text evidence="1">The sequence shown here is derived from an EMBL/GenBank/DDBJ whole genome shotgun (WGS) entry which is preliminary data.</text>
</comment>